<gene>
    <name evidence="9" type="ORF">KL859_31310</name>
</gene>
<accession>A0ABS6I183</accession>
<keyword evidence="4 7" id="KW-0812">Transmembrane</keyword>
<comment type="caution">
    <text evidence="9">The sequence shown here is derived from an EMBL/GenBank/DDBJ whole genome shotgun (WGS) entry which is preliminary data.</text>
</comment>
<evidence type="ECO:0000256" key="3">
    <source>
        <dbReference type="ARBA" id="ARBA00022475"/>
    </source>
</evidence>
<name>A0ABS6I183_MYCGD</name>
<evidence type="ECO:0000256" key="4">
    <source>
        <dbReference type="ARBA" id="ARBA00022692"/>
    </source>
</evidence>
<dbReference type="InterPro" id="IPR000515">
    <property type="entry name" value="MetI-like"/>
</dbReference>
<proteinExistence type="inferred from homology"/>
<keyword evidence="5 7" id="KW-1133">Transmembrane helix</keyword>
<keyword evidence="10" id="KW-1185">Reference proteome</keyword>
<reference evidence="9 10" key="1">
    <citation type="submission" date="2021-05" db="EMBL/GenBank/DDBJ databases">
        <title>Draft Genome Sequences of Clinical Respiratory Isolates of Mycobacterium goodii Recovered in Ireland.</title>
        <authorList>
            <person name="Flanagan P.R."/>
            <person name="Mok S."/>
            <person name="Roycroft E."/>
            <person name="Rogers T.R."/>
            <person name="Fitzgibbon M."/>
        </authorList>
    </citation>
    <scope>NUCLEOTIDE SEQUENCE [LARGE SCALE GENOMIC DNA]</scope>
    <source>
        <strain evidence="9 10">14IE55</strain>
    </source>
</reference>
<keyword evidence="3" id="KW-1003">Cell membrane</keyword>
<evidence type="ECO:0000256" key="1">
    <source>
        <dbReference type="ARBA" id="ARBA00004651"/>
    </source>
</evidence>
<feature type="domain" description="ABC transmembrane type-1" evidence="8">
    <location>
        <begin position="1"/>
        <end position="90"/>
    </location>
</feature>
<dbReference type="PANTHER" id="PTHR43386:SF1">
    <property type="entry name" value="D,D-DIPEPTIDE TRANSPORT SYSTEM PERMEASE PROTEIN DDPC-RELATED"/>
    <property type="match status" value="1"/>
</dbReference>
<sequence length="101" mass="10776">MSGLRWWTIVRRHIFPNVLPATLTYALSDAVLVIGVIAALPFLGAGVQPPTPEWGSIIYDGRSVLSEAPWVCLGPGLFIVCTGIAVRLMGQGSRVLSEGSK</sequence>
<dbReference type="InterPro" id="IPR035906">
    <property type="entry name" value="MetI-like_sf"/>
</dbReference>
<feature type="transmembrane region" description="Helical" evidence="7">
    <location>
        <begin position="21"/>
        <end position="48"/>
    </location>
</feature>
<evidence type="ECO:0000313" key="10">
    <source>
        <dbReference type="Proteomes" id="UP000696413"/>
    </source>
</evidence>
<dbReference type="CDD" id="cd06261">
    <property type="entry name" value="TM_PBP2"/>
    <property type="match status" value="1"/>
</dbReference>
<organism evidence="9 10">
    <name type="scientific">Mycolicibacterium goodii</name>
    <name type="common">Mycobacterium goodii</name>
    <dbReference type="NCBI Taxonomy" id="134601"/>
    <lineage>
        <taxon>Bacteria</taxon>
        <taxon>Bacillati</taxon>
        <taxon>Actinomycetota</taxon>
        <taxon>Actinomycetes</taxon>
        <taxon>Mycobacteriales</taxon>
        <taxon>Mycobacteriaceae</taxon>
        <taxon>Mycolicibacterium</taxon>
    </lineage>
</organism>
<evidence type="ECO:0000256" key="7">
    <source>
        <dbReference type="RuleBase" id="RU363032"/>
    </source>
</evidence>
<evidence type="ECO:0000256" key="6">
    <source>
        <dbReference type="ARBA" id="ARBA00023136"/>
    </source>
</evidence>
<dbReference type="PROSITE" id="PS50928">
    <property type="entry name" value="ABC_TM1"/>
    <property type="match status" value="1"/>
</dbReference>
<evidence type="ECO:0000256" key="2">
    <source>
        <dbReference type="ARBA" id="ARBA00022448"/>
    </source>
</evidence>
<evidence type="ECO:0000259" key="8">
    <source>
        <dbReference type="PROSITE" id="PS50928"/>
    </source>
</evidence>
<dbReference type="EMBL" id="JAHBOM010000041">
    <property type="protein sequence ID" value="MBU8827348.1"/>
    <property type="molecule type" value="Genomic_DNA"/>
</dbReference>
<comment type="similarity">
    <text evidence="7">Belongs to the binding-protein-dependent transport system permease family.</text>
</comment>
<keyword evidence="6 7" id="KW-0472">Membrane</keyword>
<protein>
    <submittedName>
        <fullName evidence="9">ABC transporter permease subunit</fullName>
    </submittedName>
</protein>
<dbReference type="SUPFAM" id="SSF161098">
    <property type="entry name" value="MetI-like"/>
    <property type="match status" value="1"/>
</dbReference>
<dbReference type="Pfam" id="PF00528">
    <property type="entry name" value="BPD_transp_1"/>
    <property type="match status" value="1"/>
</dbReference>
<feature type="transmembrane region" description="Helical" evidence="7">
    <location>
        <begin position="68"/>
        <end position="88"/>
    </location>
</feature>
<dbReference type="Gene3D" id="1.10.3720.10">
    <property type="entry name" value="MetI-like"/>
    <property type="match status" value="1"/>
</dbReference>
<dbReference type="InterPro" id="IPR050366">
    <property type="entry name" value="BP-dependent_transpt_permease"/>
</dbReference>
<comment type="subcellular location">
    <subcellularLocation>
        <location evidence="1 7">Cell membrane</location>
        <topology evidence="1 7">Multi-pass membrane protein</topology>
    </subcellularLocation>
</comment>
<dbReference type="Proteomes" id="UP000696413">
    <property type="component" value="Unassembled WGS sequence"/>
</dbReference>
<keyword evidence="2 7" id="KW-0813">Transport</keyword>
<evidence type="ECO:0000256" key="5">
    <source>
        <dbReference type="ARBA" id="ARBA00022989"/>
    </source>
</evidence>
<dbReference type="PANTHER" id="PTHR43386">
    <property type="entry name" value="OLIGOPEPTIDE TRANSPORT SYSTEM PERMEASE PROTEIN APPC"/>
    <property type="match status" value="1"/>
</dbReference>
<evidence type="ECO:0000313" key="9">
    <source>
        <dbReference type="EMBL" id="MBU8827348.1"/>
    </source>
</evidence>